<accession>A0A5N5GDX3</accession>
<proteinExistence type="predicted"/>
<dbReference type="AlphaFoldDB" id="A0A5N5GDX3"/>
<reference evidence="2" key="2">
    <citation type="submission" date="2019-10" db="EMBL/GenBank/DDBJ databases">
        <title>A de novo genome assembly of a pear dwarfing rootstock.</title>
        <authorList>
            <person name="Wang F."/>
            <person name="Wang J."/>
            <person name="Li S."/>
            <person name="Zhang Y."/>
            <person name="Fang M."/>
            <person name="Ma L."/>
            <person name="Zhao Y."/>
            <person name="Jiang S."/>
        </authorList>
    </citation>
    <scope>NUCLEOTIDE SEQUENCE [LARGE SCALE GENOMIC DNA]</scope>
</reference>
<protein>
    <submittedName>
        <fullName evidence="1">MdFBX11</fullName>
    </submittedName>
</protein>
<comment type="caution">
    <text evidence="1">The sequence shown here is derived from an EMBL/GenBank/DDBJ whole genome shotgun (WGS) entry which is preliminary data.</text>
</comment>
<gene>
    <name evidence="1" type="ORF">D8674_019712</name>
</gene>
<organism evidence="1 2">
    <name type="scientific">Pyrus ussuriensis x Pyrus communis</name>
    <dbReference type="NCBI Taxonomy" id="2448454"/>
    <lineage>
        <taxon>Eukaryota</taxon>
        <taxon>Viridiplantae</taxon>
        <taxon>Streptophyta</taxon>
        <taxon>Embryophyta</taxon>
        <taxon>Tracheophyta</taxon>
        <taxon>Spermatophyta</taxon>
        <taxon>Magnoliopsida</taxon>
        <taxon>eudicotyledons</taxon>
        <taxon>Gunneridae</taxon>
        <taxon>Pentapetalae</taxon>
        <taxon>rosids</taxon>
        <taxon>fabids</taxon>
        <taxon>Rosales</taxon>
        <taxon>Rosaceae</taxon>
        <taxon>Amygdaloideae</taxon>
        <taxon>Maleae</taxon>
        <taxon>Pyrus</taxon>
    </lineage>
</organism>
<keyword evidence="2" id="KW-1185">Reference proteome</keyword>
<evidence type="ECO:0000313" key="2">
    <source>
        <dbReference type="Proteomes" id="UP000327157"/>
    </source>
</evidence>
<sequence length="97" mass="10795">MINLSIDSDEHNLHYDVEDLNTPFPLEDHEFVQSHGYCNVIVCVIVGKNILLCNLATGEFGQLPHSCLLVPSPPKGKFEFETTLQGLGFGYDCKAKE</sequence>
<evidence type="ECO:0000313" key="1">
    <source>
        <dbReference type="EMBL" id="KAB2611680.1"/>
    </source>
</evidence>
<dbReference type="OrthoDB" id="679831at2759"/>
<dbReference type="Proteomes" id="UP000327157">
    <property type="component" value="Chromosome 17"/>
</dbReference>
<dbReference type="EMBL" id="SMOL01000487">
    <property type="protein sequence ID" value="KAB2611680.1"/>
    <property type="molecule type" value="Genomic_DNA"/>
</dbReference>
<reference evidence="1 2" key="3">
    <citation type="submission" date="2019-11" db="EMBL/GenBank/DDBJ databases">
        <title>A de novo genome assembly of a pear dwarfing rootstock.</title>
        <authorList>
            <person name="Wang F."/>
            <person name="Wang J."/>
            <person name="Li S."/>
            <person name="Zhang Y."/>
            <person name="Fang M."/>
            <person name="Ma L."/>
            <person name="Zhao Y."/>
            <person name="Jiang S."/>
        </authorList>
    </citation>
    <scope>NUCLEOTIDE SEQUENCE [LARGE SCALE GENOMIC DNA]</scope>
    <source>
        <strain evidence="1">S2</strain>
        <tissue evidence="1">Leaf</tissue>
    </source>
</reference>
<reference evidence="1 2" key="1">
    <citation type="submission" date="2019-09" db="EMBL/GenBank/DDBJ databases">
        <authorList>
            <person name="Ou C."/>
        </authorList>
    </citation>
    <scope>NUCLEOTIDE SEQUENCE [LARGE SCALE GENOMIC DNA]</scope>
    <source>
        <strain evidence="1">S2</strain>
        <tissue evidence="1">Leaf</tissue>
    </source>
</reference>
<name>A0A5N5GDX3_9ROSA</name>